<dbReference type="GO" id="GO:0003964">
    <property type="term" value="F:RNA-directed DNA polymerase activity"/>
    <property type="evidence" value="ECO:0007669"/>
    <property type="project" value="UniProtKB-KW"/>
</dbReference>
<keyword evidence="1" id="KW-0808">Transferase</keyword>
<accession>A0ABM6S1A3</accession>
<keyword evidence="10" id="KW-1185">Reference proteome</keyword>
<keyword evidence="4" id="KW-0460">Magnesium</keyword>
<evidence type="ECO:0000259" key="8">
    <source>
        <dbReference type="PROSITE" id="PS50878"/>
    </source>
</evidence>
<comment type="similarity">
    <text evidence="7">Belongs to the bacterial reverse transcriptase family.</text>
</comment>
<dbReference type="InterPro" id="IPR043502">
    <property type="entry name" value="DNA/RNA_pol_sf"/>
</dbReference>
<keyword evidence="5 9" id="KW-0695">RNA-directed DNA polymerase</keyword>
<dbReference type="CDD" id="cd03487">
    <property type="entry name" value="RT_Bac_retron_II"/>
    <property type="match status" value="1"/>
</dbReference>
<keyword evidence="3" id="KW-0479">Metal-binding</keyword>
<evidence type="ECO:0000256" key="6">
    <source>
        <dbReference type="ARBA" id="ARBA00023118"/>
    </source>
</evidence>
<gene>
    <name evidence="9" type="ORF">C2E16_12270</name>
</gene>
<proteinExistence type="inferred from homology"/>
<feature type="domain" description="Reverse transcriptase" evidence="8">
    <location>
        <begin position="1"/>
        <end position="254"/>
    </location>
</feature>
<keyword evidence="6" id="KW-0051">Antiviral defense</keyword>
<dbReference type="PROSITE" id="PS50878">
    <property type="entry name" value="RT_POL"/>
    <property type="match status" value="1"/>
</dbReference>
<organism evidence="9 10">
    <name type="scientific">Mixta calida</name>
    <dbReference type="NCBI Taxonomy" id="665913"/>
    <lineage>
        <taxon>Bacteria</taxon>
        <taxon>Pseudomonadati</taxon>
        <taxon>Pseudomonadota</taxon>
        <taxon>Gammaproteobacteria</taxon>
        <taxon>Enterobacterales</taxon>
        <taxon>Erwiniaceae</taxon>
        <taxon>Mixta</taxon>
    </lineage>
</organism>
<dbReference type="EMBL" id="CP026378">
    <property type="protein sequence ID" value="AUY25610.1"/>
    <property type="molecule type" value="Genomic_DNA"/>
</dbReference>
<protein>
    <submittedName>
        <fullName evidence="9">RNA-directed DNA polymerase</fullName>
    </submittedName>
</protein>
<evidence type="ECO:0000313" key="10">
    <source>
        <dbReference type="Proteomes" id="UP000237673"/>
    </source>
</evidence>
<evidence type="ECO:0000313" key="9">
    <source>
        <dbReference type="EMBL" id="AUY25610.1"/>
    </source>
</evidence>
<evidence type="ECO:0000256" key="4">
    <source>
        <dbReference type="ARBA" id="ARBA00022842"/>
    </source>
</evidence>
<sequence>MDKPYYPYKAISSIETLAKTLGIRVNLLSLLVEKSDSSYHEFIVCTKKGKDRTVYEPKPLLKRLQKKINSRIFEKVKYPVYLQGGIKDEINKRDYVENALLHSKNKPKQLIGLDIKSFYDNIKSDKVFDIYKYFFKFPDPVSDALTKLTTFKGKLPQGACTSSYLANLVFFNSEYNLVSYFRNMNITYTRLLDDVTLSSPVKLSEKQIGESIKKVVAMFRKYNLKHNNKKTSIECNRNLKNGFQVTGLWVGHATPKTTRDERRYVRLLVKTCEQKYKNNPYTEEYHELWNKTSGLVAKLKRLNQPSHDTLRNRLSLVLPLYDAVMVSKLMMECKSLLRVKNKIEYSVSEVNHINKTLYKLGILSRNNPGRASIWRKKIIANFKNLPTKRELWE</sequence>
<dbReference type="PRINTS" id="PR00866">
    <property type="entry name" value="RNADNAPOLMS"/>
</dbReference>
<dbReference type="Proteomes" id="UP000237673">
    <property type="component" value="Chromosome"/>
</dbReference>
<keyword evidence="2" id="KW-0548">Nucleotidyltransferase</keyword>
<name>A0ABM6S1A3_9GAMM</name>
<evidence type="ECO:0000256" key="1">
    <source>
        <dbReference type="ARBA" id="ARBA00022679"/>
    </source>
</evidence>
<dbReference type="InterPro" id="IPR000123">
    <property type="entry name" value="Reverse_transcriptase_msDNA"/>
</dbReference>
<dbReference type="InterPro" id="IPR000477">
    <property type="entry name" value="RT_dom"/>
</dbReference>
<evidence type="ECO:0000256" key="7">
    <source>
        <dbReference type="ARBA" id="ARBA00034120"/>
    </source>
</evidence>
<evidence type="ECO:0000256" key="3">
    <source>
        <dbReference type="ARBA" id="ARBA00022723"/>
    </source>
</evidence>
<dbReference type="SUPFAM" id="SSF56672">
    <property type="entry name" value="DNA/RNA polymerases"/>
    <property type="match status" value="1"/>
</dbReference>
<evidence type="ECO:0000256" key="2">
    <source>
        <dbReference type="ARBA" id="ARBA00022695"/>
    </source>
</evidence>
<dbReference type="Pfam" id="PF00078">
    <property type="entry name" value="RVT_1"/>
    <property type="match status" value="1"/>
</dbReference>
<dbReference type="RefSeq" id="WP_084970517.1">
    <property type="nucleotide sequence ID" value="NZ_CP026378.1"/>
</dbReference>
<evidence type="ECO:0000256" key="5">
    <source>
        <dbReference type="ARBA" id="ARBA00022918"/>
    </source>
</evidence>
<reference evidence="9 10" key="1">
    <citation type="submission" date="2018-01" db="EMBL/GenBank/DDBJ databases">
        <title>Complete and assembled Genome of Pantoea calida DSM22759T.</title>
        <authorList>
            <person name="Stevens M.J.A."/>
            <person name="Zurfluh K."/>
            <person name="Stephan R."/>
        </authorList>
    </citation>
    <scope>NUCLEOTIDE SEQUENCE [LARGE SCALE GENOMIC DNA]</scope>
    <source>
        <strain evidence="9 10">DSM 22759</strain>
    </source>
</reference>